<accession>A0A653CR35</accession>
<dbReference type="EMBL" id="CAACVG010008579">
    <property type="protein sequence ID" value="VEN50365.1"/>
    <property type="molecule type" value="Genomic_DNA"/>
</dbReference>
<protein>
    <submittedName>
        <fullName evidence="2">Uncharacterized protein</fullName>
    </submittedName>
</protein>
<proteinExistence type="predicted"/>
<keyword evidence="1" id="KW-1133">Transmembrane helix</keyword>
<dbReference type="AlphaFoldDB" id="A0A653CR35"/>
<dbReference type="Proteomes" id="UP000410492">
    <property type="component" value="Unassembled WGS sequence"/>
</dbReference>
<keyword evidence="3" id="KW-1185">Reference proteome</keyword>
<organism evidence="2 3">
    <name type="scientific">Callosobruchus maculatus</name>
    <name type="common">Southern cowpea weevil</name>
    <name type="synonym">Pulse bruchid</name>
    <dbReference type="NCBI Taxonomy" id="64391"/>
    <lineage>
        <taxon>Eukaryota</taxon>
        <taxon>Metazoa</taxon>
        <taxon>Ecdysozoa</taxon>
        <taxon>Arthropoda</taxon>
        <taxon>Hexapoda</taxon>
        <taxon>Insecta</taxon>
        <taxon>Pterygota</taxon>
        <taxon>Neoptera</taxon>
        <taxon>Endopterygota</taxon>
        <taxon>Coleoptera</taxon>
        <taxon>Polyphaga</taxon>
        <taxon>Cucujiformia</taxon>
        <taxon>Chrysomeloidea</taxon>
        <taxon>Chrysomelidae</taxon>
        <taxon>Bruchinae</taxon>
        <taxon>Bruchini</taxon>
        <taxon>Callosobruchus</taxon>
    </lineage>
</organism>
<reference evidence="2 3" key="1">
    <citation type="submission" date="2019-01" db="EMBL/GenBank/DDBJ databases">
        <authorList>
            <person name="Sayadi A."/>
        </authorList>
    </citation>
    <scope>NUCLEOTIDE SEQUENCE [LARGE SCALE GENOMIC DNA]</scope>
</reference>
<name>A0A653CR35_CALMS</name>
<sequence>MLFTIVFQFKLPSIKSSTRGHLLADIGLVSDPWSAPAPTKIVTNPEIKEGIFLRHENCVQFVPKNDIRAGHAGRCPFLDAVQFHSDSAKIGQDCTRPISIIIFILVLGFSVLRTGIFLPKQYR</sequence>
<evidence type="ECO:0000256" key="1">
    <source>
        <dbReference type="SAM" id="Phobius"/>
    </source>
</evidence>
<feature type="transmembrane region" description="Helical" evidence="1">
    <location>
        <begin position="98"/>
        <end position="118"/>
    </location>
</feature>
<keyword evidence="1" id="KW-0472">Membrane</keyword>
<gene>
    <name evidence="2" type="ORF">CALMAC_LOCUS11155</name>
</gene>
<evidence type="ECO:0000313" key="2">
    <source>
        <dbReference type="EMBL" id="VEN50365.1"/>
    </source>
</evidence>
<evidence type="ECO:0000313" key="3">
    <source>
        <dbReference type="Proteomes" id="UP000410492"/>
    </source>
</evidence>
<keyword evidence="1" id="KW-0812">Transmembrane</keyword>